<dbReference type="InterPro" id="IPR027351">
    <property type="entry name" value="(+)RNA_virus_helicase_core_dom"/>
</dbReference>
<dbReference type="GO" id="GO:0005524">
    <property type="term" value="F:ATP binding"/>
    <property type="evidence" value="ECO:0007669"/>
    <property type="project" value="InterPro"/>
</dbReference>
<dbReference type="PROSITE" id="PS51657">
    <property type="entry name" value="PSRV_HELICASE"/>
    <property type="match status" value="1"/>
</dbReference>
<proteinExistence type="predicted"/>
<sequence>MEHLISLLIANGYTRTDTPITKPLVVHAVAGAGKTTVIRQFLKESPAVNAQTLGTPDKPNLTRKMIRQYSMPKANHFNILDEYCAQPLKGSWDAVFADPLQHPDFTLEPHFVKETSHRLGRSTCELISSLGIFMLPGAEDQPVNIQGVFEGEIHGVVIALDEYIHKLAARHGLKPFCPKATIGLQFPIVTALSSLPLEQVDDSTGLYIALTRHTQALHVRCPTEAHAAP</sequence>
<dbReference type="Pfam" id="PF01443">
    <property type="entry name" value="Viral_helicase1"/>
    <property type="match status" value="1"/>
</dbReference>
<accession>A0A067XGU0</accession>
<evidence type="ECO:0000313" key="2">
    <source>
        <dbReference type="EMBL" id="AFI57886.1"/>
    </source>
</evidence>
<organism evidence="2">
    <name type="scientific">Zygocactus virus X</name>
    <dbReference type="NCBI Taxonomy" id="253701"/>
    <lineage>
        <taxon>Viruses</taxon>
        <taxon>Riboviria</taxon>
        <taxon>Orthornavirae</taxon>
        <taxon>Kitrinoviricota</taxon>
        <taxon>Alsuviricetes</taxon>
        <taxon>Tymovirales</taxon>
        <taxon>Alphaflexiviridae</taxon>
        <taxon>Potexvirus</taxon>
        <taxon>Potexvirus eczygocacti</taxon>
    </lineage>
</organism>
<dbReference type="EMBL" id="JF930326">
    <property type="protein sequence ID" value="AFI57886.1"/>
    <property type="molecule type" value="Genomic_RNA"/>
</dbReference>
<reference evidence="2" key="1">
    <citation type="submission" date="2011-05" db="EMBL/GenBank/DDBJ databases">
        <title>Molecular characterization and detection of new Zygocactus virus X isolate from pitaya.</title>
        <authorList>
            <person name="Mao C.-H."/>
            <person name="Lu Y.-C."/>
            <person name="Li Y.-S."/>
            <person name="Chang Y.-C."/>
        </authorList>
    </citation>
    <scope>NUCLEOTIDE SEQUENCE</scope>
    <source>
        <strain evidence="2">P39</strain>
    </source>
</reference>
<evidence type="ECO:0000259" key="1">
    <source>
        <dbReference type="PROSITE" id="PS51657"/>
    </source>
</evidence>
<name>A0A067XGU0_9VIRU</name>
<protein>
    <submittedName>
        <fullName evidence="2">TGB1</fullName>
    </submittedName>
</protein>
<feature type="domain" description="(+)RNA virus helicase C-terminal" evidence="1">
    <location>
        <begin position="1"/>
        <end position="229"/>
    </location>
</feature>